<dbReference type="InterPro" id="IPR022572">
    <property type="entry name" value="DNA_rep/recomb_RecO_N"/>
</dbReference>
<dbReference type="Gene3D" id="1.20.1440.120">
    <property type="entry name" value="Recombination protein O, C-terminal domain"/>
    <property type="match status" value="1"/>
</dbReference>
<dbReference type="SUPFAM" id="SSF57863">
    <property type="entry name" value="ArfGap/RecO-like zinc finger"/>
    <property type="match status" value="1"/>
</dbReference>
<evidence type="ECO:0000313" key="10">
    <source>
        <dbReference type="EMBL" id="PSF10668.1"/>
    </source>
</evidence>
<accession>A0A2T1KKW8</accession>
<dbReference type="InterPro" id="IPR012340">
    <property type="entry name" value="NA-bd_OB-fold"/>
</dbReference>
<keyword evidence="6 8" id="KW-0234">DNA repair</keyword>
<gene>
    <name evidence="8 10" type="primary">recO</name>
    <name evidence="10" type="ORF">C7H09_06925</name>
</gene>
<dbReference type="InterPro" id="IPR003717">
    <property type="entry name" value="RecO"/>
</dbReference>
<keyword evidence="11" id="KW-1185">Reference proteome</keyword>
<dbReference type="Pfam" id="PF11967">
    <property type="entry name" value="RecO_N"/>
    <property type="match status" value="1"/>
</dbReference>
<dbReference type="EMBL" id="PXNP01000023">
    <property type="protein sequence ID" value="PSF10668.1"/>
    <property type="molecule type" value="Genomic_DNA"/>
</dbReference>
<evidence type="ECO:0000259" key="9">
    <source>
        <dbReference type="Pfam" id="PF11967"/>
    </source>
</evidence>
<dbReference type="NCBIfam" id="TIGR00613">
    <property type="entry name" value="reco"/>
    <property type="match status" value="1"/>
</dbReference>
<comment type="similarity">
    <text evidence="2 8">Belongs to the RecO family.</text>
</comment>
<dbReference type="SUPFAM" id="SSF50249">
    <property type="entry name" value="Nucleic acid-binding proteins"/>
    <property type="match status" value="1"/>
</dbReference>
<feature type="domain" description="DNA replication/recombination mediator RecO N-terminal" evidence="9">
    <location>
        <begin position="7"/>
        <end position="78"/>
    </location>
</feature>
<evidence type="ECO:0000313" key="11">
    <source>
        <dbReference type="Proteomes" id="UP000239866"/>
    </source>
</evidence>
<dbReference type="Gene3D" id="2.40.50.140">
    <property type="entry name" value="Nucleic acid-binding proteins"/>
    <property type="match status" value="1"/>
</dbReference>
<dbReference type="RefSeq" id="WP_106761869.1">
    <property type="nucleotide sequence ID" value="NZ_PXNP01000023.1"/>
</dbReference>
<evidence type="ECO:0000256" key="7">
    <source>
        <dbReference type="ARBA" id="ARBA00033409"/>
    </source>
</evidence>
<evidence type="ECO:0000256" key="4">
    <source>
        <dbReference type="ARBA" id="ARBA00022763"/>
    </source>
</evidence>
<reference evidence="10 11" key="1">
    <citation type="submission" date="2018-03" db="EMBL/GenBank/DDBJ databases">
        <title>Marinobacter brunus sp. nov., a marine bacterium of Gamma-proteobacteria isolated from the surface seawater of the South China Sea.</title>
        <authorList>
            <person name="Cheng H."/>
            <person name="Wu Y.-H."/>
            <person name="Xamxidin M."/>
            <person name="Xu X.-W."/>
        </authorList>
    </citation>
    <scope>NUCLEOTIDE SEQUENCE [LARGE SCALE GENOMIC DNA]</scope>
    <source>
        <strain evidence="10 11">NH169-3</strain>
    </source>
</reference>
<dbReference type="GO" id="GO:0006310">
    <property type="term" value="P:DNA recombination"/>
    <property type="evidence" value="ECO:0007669"/>
    <property type="project" value="UniProtKB-UniRule"/>
</dbReference>
<dbReference type="PANTHER" id="PTHR33991:SF1">
    <property type="entry name" value="DNA REPAIR PROTEIN RECO"/>
    <property type="match status" value="1"/>
</dbReference>
<comment type="caution">
    <text evidence="10">The sequence shown here is derived from an EMBL/GenBank/DDBJ whole genome shotgun (WGS) entry which is preliminary data.</text>
</comment>
<evidence type="ECO:0000256" key="2">
    <source>
        <dbReference type="ARBA" id="ARBA00007452"/>
    </source>
</evidence>
<evidence type="ECO:0000256" key="5">
    <source>
        <dbReference type="ARBA" id="ARBA00023172"/>
    </source>
</evidence>
<evidence type="ECO:0000256" key="1">
    <source>
        <dbReference type="ARBA" id="ARBA00003065"/>
    </source>
</evidence>
<sequence>MKGAVQQEPAYVLHRRPWRETALLVDLFTLNCGRISVIARSATSSKSPLKAQLQPFQPLLVDWIGKSDLKSLVQLEVRSAPAIAKPRAMYSGFYLNELLQRVLPPSDPSPALFAHYIETLQALAELSEGADVEPLLRRFERVFAASQGYSFRWDEAMDTGSAVQPGIRYGYEPTRGIIECPDHNCLLRQLPGEDLLALAADNFLDEAPRRTAKRVMRVLIDYLLQGKPLHSRELFRHSNPSAGRTS</sequence>
<keyword evidence="4 8" id="KW-0227">DNA damage</keyword>
<dbReference type="HAMAP" id="MF_00201">
    <property type="entry name" value="RecO"/>
    <property type="match status" value="1"/>
</dbReference>
<evidence type="ECO:0000256" key="6">
    <source>
        <dbReference type="ARBA" id="ARBA00023204"/>
    </source>
</evidence>
<dbReference type="Proteomes" id="UP000239866">
    <property type="component" value="Unassembled WGS sequence"/>
</dbReference>
<proteinExistence type="inferred from homology"/>
<dbReference type="InterPro" id="IPR037278">
    <property type="entry name" value="ARFGAP/RecO"/>
</dbReference>
<keyword evidence="5 8" id="KW-0233">DNA recombination</keyword>
<dbReference type="InterPro" id="IPR042242">
    <property type="entry name" value="RecO_C"/>
</dbReference>
<dbReference type="GO" id="GO:0043590">
    <property type="term" value="C:bacterial nucleoid"/>
    <property type="evidence" value="ECO:0007669"/>
    <property type="project" value="TreeGrafter"/>
</dbReference>
<comment type="function">
    <text evidence="1 8">Involved in DNA repair and RecF pathway recombination.</text>
</comment>
<name>A0A2T1KKW8_9GAMM</name>
<dbReference type="PANTHER" id="PTHR33991">
    <property type="entry name" value="DNA REPAIR PROTEIN RECO"/>
    <property type="match status" value="1"/>
</dbReference>
<organism evidence="10 11">
    <name type="scientific">Marinobacter fuscus</name>
    <dbReference type="NCBI Taxonomy" id="2109942"/>
    <lineage>
        <taxon>Bacteria</taxon>
        <taxon>Pseudomonadati</taxon>
        <taxon>Pseudomonadota</taxon>
        <taxon>Gammaproteobacteria</taxon>
        <taxon>Pseudomonadales</taxon>
        <taxon>Marinobacteraceae</taxon>
        <taxon>Marinobacter</taxon>
    </lineage>
</organism>
<evidence type="ECO:0000256" key="8">
    <source>
        <dbReference type="HAMAP-Rule" id="MF_00201"/>
    </source>
</evidence>
<dbReference type="GO" id="GO:0006302">
    <property type="term" value="P:double-strand break repair"/>
    <property type="evidence" value="ECO:0007669"/>
    <property type="project" value="TreeGrafter"/>
</dbReference>
<protein>
    <recommendedName>
        <fullName evidence="3 8">DNA repair protein RecO</fullName>
    </recommendedName>
    <alternativeName>
        <fullName evidence="7 8">Recombination protein O</fullName>
    </alternativeName>
</protein>
<dbReference type="OrthoDB" id="9804792at2"/>
<dbReference type="AlphaFoldDB" id="A0A2T1KKW8"/>
<dbReference type="Pfam" id="PF02565">
    <property type="entry name" value="RecO_C"/>
    <property type="match status" value="1"/>
</dbReference>
<evidence type="ECO:0000256" key="3">
    <source>
        <dbReference type="ARBA" id="ARBA00021310"/>
    </source>
</evidence>